<protein>
    <recommendedName>
        <fullName evidence="4">Phage tail protein</fullName>
    </recommendedName>
</protein>
<accession>A0AB38T6U8</accession>
<keyword evidence="3" id="KW-1185">Reference proteome</keyword>
<organism evidence="2 3">
    <name type="scientific">Mesorhizobium ciceri</name>
    <dbReference type="NCBI Taxonomy" id="39645"/>
    <lineage>
        <taxon>Bacteria</taxon>
        <taxon>Pseudomonadati</taxon>
        <taxon>Pseudomonadota</taxon>
        <taxon>Alphaproteobacteria</taxon>
        <taxon>Hyphomicrobiales</taxon>
        <taxon>Phyllobacteriaceae</taxon>
        <taxon>Mesorhizobium</taxon>
    </lineage>
</organism>
<feature type="chain" id="PRO_5044280002" description="Phage tail protein" evidence="1">
    <location>
        <begin position="25"/>
        <end position="137"/>
    </location>
</feature>
<evidence type="ECO:0000313" key="3">
    <source>
        <dbReference type="Proteomes" id="UP001060070"/>
    </source>
</evidence>
<dbReference type="EMBL" id="CP088147">
    <property type="protein sequence ID" value="UTU50098.1"/>
    <property type="molecule type" value="Genomic_DNA"/>
</dbReference>
<feature type="signal peptide" evidence="1">
    <location>
        <begin position="1"/>
        <end position="24"/>
    </location>
</feature>
<evidence type="ECO:0000256" key="1">
    <source>
        <dbReference type="SAM" id="SignalP"/>
    </source>
</evidence>
<dbReference type="RefSeq" id="WP_024503521.1">
    <property type="nucleotide sequence ID" value="NZ_CP015062.1"/>
</dbReference>
<evidence type="ECO:0000313" key="2">
    <source>
        <dbReference type="EMBL" id="UTU50098.1"/>
    </source>
</evidence>
<dbReference type="AlphaFoldDB" id="A0AB38T6U8"/>
<gene>
    <name evidence="2" type="ORF">LRP29_21715</name>
</gene>
<keyword evidence="1" id="KW-0732">Signal</keyword>
<evidence type="ECO:0008006" key="4">
    <source>
        <dbReference type="Google" id="ProtNLM"/>
    </source>
</evidence>
<dbReference type="KEGG" id="mcic:A4R28_06675"/>
<sequence length="137" mass="14294">MISGISRFFIGILLLAAATGAARADFSDGKMPDGTYHCEVYLLGMFLSLGDITIKGNVYSGPVYTSLGGFGPAQQGYNYQMDANGVISWLGPLGGYTAGGNSLSLTQATLDGETVPSFDIIMKQPDGAFTASTCTKQ</sequence>
<name>A0AB38T6U8_9HYPH</name>
<proteinExistence type="predicted"/>
<dbReference type="Proteomes" id="UP001060070">
    <property type="component" value="Chromosome"/>
</dbReference>
<reference evidence="2 3" key="1">
    <citation type="journal article" date="2022" name="Microbiol. Resour. Announc.">
        <title>Complete Genome Sequence of Mesorhizobium ciceri Strain R30, a Rhizobium Used as a Commercial Inoculant for Chickpea in Argentina.</title>
        <authorList>
            <person name="Foresto E."/>
            <person name="Revale S."/>
            <person name="Primo E."/>
            <person name="Nievas F."/>
            <person name="Carezzano E."/>
            <person name="Puente M."/>
            <person name="Alzari P."/>
            <person name="Mart M."/>
            <person name="Ben-Assaya M."/>
            <person name="Mornico D."/>
            <person name="Santoro M."/>
            <person name="Mart F."/>
            <person name="Giordano W."/>
            <person name="Bogino P."/>
        </authorList>
    </citation>
    <scope>NUCLEOTIDE SEQUENCE [LARGE SCALE GENOMIC DNA]</scope>
    <source>
        <strain evidence="2 3">R30</strain>
    </source>
</reference>